<dbReference type="Proteomes" id="UP000619486">
    <property type="component" value="Unassembled WGS sequence"/>
</dbReference>
<dbReference type="GO" id="GO:0030655">
    <property type="term" value="P:beta-lactam antibiotic catabolic process"/>
    <property type="evidence" value="ECO:0007669"/>
    <property type="project" value="InterPro"/>
</dbReference>
<dbReference type="GO" id="GO:0008800">
    <property type="term" value="F:beta-lactamase activity"/>
    <property type="evidence" value="ECO:0007669"/>
    <property type="project" value="InterPro"/>
</dbReference>
<feature type="signal peptide" evidence="4">
    <location>
        <begin position="1"/>
        <end position="35"/>
    </location>
</feature>
<dbReference type="InterPro" id="IPR000871">
    <property type="entry name" value="Beta-lactam_class-A"/>
</dbReference>
<dbReference type="EMBL" id="BMQQ01000006">
    <property type="protein sequence ID" value="GGT28355.1"/>
    <property type="molecule type" value="Genomic_DNA"/>
</dbReference>
<keyword evidence="7" id="KW-1185">Reference proteome</keyword>
<dbReference type="RefSeq" id="WP_019886551.1">
    <property type="nucleotide sequence ID" value="NZ_BMQQ01000006.1"/>
</dbReference>
<feature type="chain" id="PRO_5037525097" description="Beta-lactamase" evidence="4">
    <location>
        <begin position="36"/>
        <end position="321"/>
    </location>
</feature>
<dbReference type="Gene3D" id="3.40.710.10">
    <property type="entry name" value="DD-peptidase/beta-lactamase superfamily"/>
    <property type="match status" value="1"/>
</dbReference>
<dbReference type="InterPro" id="IPR045155">
    <property type="entry name" value="Beta-lactam_cat"/>
</dbReference>
<dbReference type="SUPFAM" id="SSF56601">
    <property type="entry name" value="beta-lactamase/transpeptidase-like"/>
    <property type="match status" value="1"/>
</dbReference>
<sequence length="321" mass="33557">MIEHSVSRRGRAALGVAVAAGVLLPTAVTATPAAAADPVVTCTSVTPGLAAKLSKDLGVALRGRASSVAVSLYDRKTGTSCAYRAASKYDSASVVKVTVLGALLYDAQKQRRTLTATEKNLASAMITKSDNDSTTKLWRQLGVTKVKAFLTATKMTQTVPGSGGYWGLTQITARDQARLLSMLITANNGVLTEANRQYVLYLMRAVVPSQRWGVPAGAPSGIGVQVKNGWLPRATHAWRVHSIGAFIGGGRSYTLTVLSQDNATMNDGVNTIQSIARIVHRDLNPGVALSDTVQPPAAPQEAVPAVPEAPGKALVTAATRS</sequence>
<protein>
    <recommendedName>
        <fullName evidence="1">Beta-lactamase</fullName>
    </recommendedName>
    <alternativeName>
        <fullName evidence="2">Penicillinase</fullName>
    </alternativeName>
</protein>
<evidence type="ECO:0000313" key="7">
    <source>
        <dbReference type="Proteomes" id="UP000619486"/>
    </source>
</evidence>
<dbReference type="PROSITE" id="PS51318">
    <property type="entry name" value="TAT"/>
    <property type="match status" value="1"/>
</dbReference>
<feature type="compositionally biased region" description="Low complexity" evidence="3">
    <location>
        <begin position="293"/>
        <end position="310"/>
    </location>
</feature>
<dbReference type="InterPro" id="IPR012338">
    <property type="entry name" value="Beta-lactam/transpept-like"/>
</dbReference>
<evidence type="ECO:0000313" key="6">
    <source>
        <dbReference type="EMBL" id="GGT28355.1"/>
    </source>
</evidence>
<feature type="region of interest" description="Disordered" evidence="3">
    <location>
        <begin position="293"/>
        <end position="321"/>
    </location>
</feature>
<evidence type="ECO:0000256" key="4">
    <source>
        <dbReference type="SAM" id="SignalP"/>
    </source>
</evidence>
<dbReference type="PANTHER" id="PTHR35333:SF3">
    <property type="entry name" value="BETA-LACTAMASE-TYPE TRANSPEPTIDASE FOLD CONTAINING PROTEIN"/>
    <property type="match status" value="1"/>
</dbReference>
<feature type="domain" description="Beta-lactamase class A catalytic" evidence="5">
    <location>
        <begin position="116"/>
        <end position="258"/>
    </location>
</feature>
<accession>A0A918H1W5</accession>
<dbReference type="GO" id="GO:0046677">
    <property type="term" value="P:response to antibiotic"/>
    <property type="evidence" value="ECO:0007669"/>
    <property type="project" value="InterPro"/>
</dbReference>
<dbReference type="InterPro" id="IPR006311">
    <property type="entry name" value="TAT_signal"/>
</dbReference>
<proteinExistence type="predicted"/>
<gene>
    <name evidence="6" type="ORF">GCM10014713_22470</name>
</gene>
<dbReference type="PANTHER" id="PTHR35333">
    <property type="entry name" value="BETA-LACTAMASE"/>
    <property type="match status" value="1"/>
</dbReference>
<keyword evidence="4" id="KW-0732">Signal</keyword>
<comment type="caution">
    <text evidence="6">The sequence shown here is derived from an EMBL/GenBank/DDBJ whole genome shotgun (WGS) entry which is preliminary data.</text>
</comment>
<evidence type="ECO:0000256" key="2">
    <source>
        <dbReference type="ARBA" id="ARBA00030171"/>
    </source>
</evidence>
<dbReference type="Pfam" id="PF13354">
    <property type="entry name" value="Beta-lactamase2"/>
    <property type="match status" value="1"/>
</dbReference>
<reference evidence="6" key="1">
    <citation type="journal article" date="2014" name="Int. J. Syst. Evol. Microbiol.">
        <title>Complete genome sequence of Corynebacterium casei LMG S-19264T (=DSM 44701T), isolated from a smear-ripened cheese.</title>
        <authorList>
            <consortium name="US DOE Joint Genome Institute (JGI-PGF)"/>
            <person name="Walter F."/>
            <person name="Albersmeier A."/>
            <person name="Kalinowski J."/>
            <person name="Ruckert C."/>
        </authorList>
    </citation>
    <scope>NUCLEOTIDE SEQUENCE</scope>
    <source>
        <strain evidence="6">JCM 3172</strain>
    </source>
</reference>
<dbReference type="AlphaFoldDB" id="A0A918H1W5"/>
<evidence type="ECO:0000256" key="1">
    <source>
        <dbReference type="ARBA" id="ARBA00018879"/>
    </source>
</evidence>
<name>A0A918H1W5_9ACTN</name>
<evidence type="ECO:0000256" key="3">
    <source>
        <dbReference type="SAM" id="MobiDB-lite"/>
    </source>
</evidence>
<evidence type="ECO:0000259" key="5">
    <source>
        <dbReference type="Pfam" id="PF13354"/>
    </source>
</evidence>
<organism evidence="6 7">
    <name type="scientific">Streptomyces purpureus</name>
    <dbReference type="NCBI Taxonomy" id="1951"/>
    <lineage>
        <taxon>Bacteria</taxon>
        <taxon>Bacillati</taxon>
        <taxon>Actinomycetota</taxon>
        <taxon>Actinomycetes</taxon>
        <taxon>Kitasatosporales</taxon>
        <taxon>Streptomycetaceae</taxon>
        <taxon>Streptomyces</taxon>
    </lineage>
</organism>
<reference evidence="6" key="2">
    <citation type="submission" date="2020-09" db="EMBL/GenBank/DDBJ databases">
        <authorList>
            <person name="Sun Q."/>
            <person name="Ohkuma M."/>
        </authorList>
    </citation>
    <scope>NUCLEOTIDE SEQUENCE</scope>
    <source>
        <strain evidence="6">JCM 3172</strain>
    </source>
</reference>